<dbReference type="AlphaFoldDB" id="A0A2G1VRH1"/>
<dbReference type="CDD" id="cd08023">
    <property type="entry name" value="GH16_laminarinase_like"/>
    <property type="match status" value="1"/>
</dbReference>
<dbReference type="SUPFAM" id="SSF49299">
    <property type="entry name" value="PKD domain"/>
    <property type="match status" value="1"/>
</dbReference>
<feature type="chain" id="PRO_5013726823" evidence="2">
    <location>
        <begin position="22"/>
        <end position="555"/>
    </location>
</feature>
<dbReference type="CDD" id="cd00146">
    <property type="entry name" value="PKD"/>
    <property type="match status" value="1"/>
</dbReference>
<proteinExistence type="inferred from homology"/>
<evidence type="ECO:0000256" key="1">
    <source>
        <dbReference type="ARBA" id="ARBA00006865"/>
    </source>
</evidence>
<dbReference type="GO" id="GO:0004553">
    <property type="term" value="F:hydrolase activity, hydrolyzing O-glycosyl compounds"/>
    <property type="evidence" value="ECO:0007669"/>
    <property type="project" value="InterPro"/>
</dbReference>
<dbReference type="Proteomes" id="UP000229433">
    <property type="component" value="Unassembled WGS sequence"/>
</dbReference>
<dbReference type="Gene3D" id="2.60.40.10">
    <property type="entry name" value="Immunoglobulins"/>
    <property type="match status" value="1"/>
</dbReference>
<evidence type="ECO:0000313" key="5">
    <source>
        <dbReference type="Proteomes" id="UP000229433"/>
    </source>
</evidence>
<dbReference type="OrthoDB" id="9809583at2"/>
<dbReference type="InterPro" id="IPR022409">
    <property type="entry name" value="PKD/Chitinase_dom"/>
</dbReference>
<comment type="caution">
    <text evidence="4">The sequence shown here is derived from an EMBL/GenBank/DDBJ whole genome shotgun (WGS) entry which is preliminary data.</text>
</comment>
<dbReference type="SMART" id="SM00089">
    <property type="entry name" value="PKD"/>
    <property type="match status" value="1"/>
</dbReference>
<dbReference type="InterPro" id="IPR000757">
    <property type="entry name" value="Beta-glucanase-like"/>
</dbReference>
<dbReference type="Gene3D" id="2.60.120.200">
    <property type="match status" value="1"/>
</dbReference>
<sequence>MKAILKLFTVMSLFLTFSCQDDDATLESVAVPQNLTVSTDITTDGSGNVTFTATADNAITYRFIFPDGSSDVAPSGVYTKRFTKTGLNTYTVTVIAYGQAGVSTSQLIEIEVESDFSDLDAIELLTGYNPASGSPSTKTWYWAADVPNHLGVGPNNDDLSQNYFWAFFSFTDPFALNFDAASCAYDDEFIFSTTNGENLNYLYDNNGATFFNRSYASVAGGTSPDDQCYEFDTTSGGTQTVTLGPSESVVAPERKRGTVMTFNDGGFMGYYIGTTRYEILSITENRMVTRAIQGNDDFLAWYQIFTSTKPVQNTGPVAEEDNFPNLLWSDEFDTDGAPSAANWTYDIGVGQAGWGNNEEQYYTDRPENVIVEDGMLKITAKREEFNGQPFTSARIKSEGLQEFTFGRVEVRAKLPTGVGTWPAIWMLGADYQTNAWPAAGEIDIMEHVGREQNTVFSTLHFPENFGANGVSESTTVPTASTEFHVYATEWTETQIRFYVDDELYHIFENDSSKPYDKDFFVILNVAMGGNFGGAVDAGFQESSMEVDYVRVYQRD</sequence>
<dbReference type="GO" id="GO:0005975">
    <property type="term" value="P:carbohydrate metabolic process"/>
    <property type="evidence" value="ECO:0007669"/>
    <property type="project" value="InterPro"/>
</dbReference>
<evidence type="ECO:0000259" key="3">
    <source>
        <dbReference type="PROSITE" id="PS51762"/>
    </source>
</evidence>
<evidence type="ECO:0000256" key="2">
    <source>
        <dbReference type="SAM" id="SignalP"/>
    </source>
</evidence>
<reference evidence="4 5" key="1">
    <citation type="submission" date="2017-08" db="EMBL/GenBank/DDBJ databases">
        <title>The whole genome shortgun sequences of strain Leeuwenhoekiella nanhaiensis G18 from the South China Sea.</title>
        <authorList>
            <person name="Liu Q."/>
        </authorList>
    </citation>
    <scope>NUCLEOTIDE SEQUENCE [LARGE SCALE GENOMIC DNA]</scope>
    <source>
        <strain evidence="4 5">G18</strain>
    </source>
</reference>
<dbReference type="InterPro" id="IPR013320">
    <property type="entry name" value="ConA-like_dom_sf"/>
</dbReference>
<dbReference type="PROSITE" id="PS51257">
    <property type="entry name" value="PROKAR_LIPOPROTEIN"/>
    <property type="match status" value="1"/>
</dbReference>
<protein>
    <submittedName>
        <fullName evidence="4">Laminarinase</fullName>
    </submittedName>
</protein>
<dbReference type="InterPro" id="IPR050546">
    <property type="entry name" value="Glycosyl_Hydrlase_16"/>
</dbReference>
<dbReference type="EMBL" id="NQXA01000007">
    <property type="protein sequence ID" value="PHQ29373.1"/>
    <property type="molecule type" value="Genomic_DNA"/>
</dbReference>
<comment type="similarity">
    <text evidence="1">Belongs to the glycosyl hydrolase 16 family.</text>
</comment>
<accession>A0A2G1VRH1</accession>
<dbReference type="InterPro" id="IPR013783">
    <property type="entry name" value="Ig-like_fold"/>
</dbReference>
<organism evidence="4 5">
    <name type="scientific">Leeuwenhoekiella nanhaiensis</name>
    <dbReference type="NCBI Taxonomy" id="1655491"/>
    <lineage>
        <taxon>Bacteria</taxon>
        <taxon>Pseudomonadati</taxon>
        <taxon>Bacteroidota</taxon>
        <taxon>Flavobacteriia</taxon>
        <taxon>Flavobacteriales</taxon>
        <taxon>Flavobacteriaceae</taxon>
        <taxon>Leeuwenhoekiella</taxon>
    </lineage>
</organism>
<dbReference type="PANTHER" id="PTHR10963">
    <property type="entry name" value="GLYCOSYL HYDROLASE-RELATED"/>
    <property type="match status" value="1"/>
</dbReference>
<dbReference type="RefSeq" id="WP_099646224.1">
    <property type="nucleotide sequence ID" value="NZ_KZ319290.1"/>
</dbReference>
<feature type="domain" description="GH16" evidence="3">
    <location>
        <begin position="299"/>
        <end position="555"/>
    </location>
</feature>
<keyword evidence="5" id="KW-1185">Reference proteome</keyword>
<gene>
    <name evidence="4" type="ORF">CJ305_10550</name>
</gene>
<dbReference type="PROSITE" id="PS51762">
    <property type="entry name" value="GH16_2"/>
    <property type="match status" value="1"/>
</dbReference>
<evidence type="ECO:0000313" key="4">
    <source>
        <dbReference type="EMBL" id="PHQ29373.1"/>
    </source>
</evidence>
<keyword evidence="2" id="KW-0732">Signal</keyword>
<feature type="signal peptide" evidence="2">
    <location>
        <begin position="1"/>
        <end position="21"/>
    </location>
</feature>
<dbReference type="PANTHER" id="PTHR10963:SF55">
    <property type="entry name" value="GLYCOSIDE HYDROLASE FAMILY 16 PROTEIN"/>
    <property type="match status" value="1"/>
</dbReference>
<dbReference type="InterPro" id="IPR035986">
    <property type="entry name" value="PKD_dom_sf"/>
</dbReference>
<dbReference type="SUPFAM" id="SSF49899">
    <property type="entry name" value="Concanavalin A-like lectins/glucanases"/>
    <property type="match status" value="1"/>
</dbReference>
<name>A0A2G1VRH1_9FLAO</name>
<dbReference type="Pfam" id="PF00722">
    <property type="entry name" value="Glyco_hydro_16"/>
    <property type="match status" value="1"/>
</dbReference>